<dbReference type="PANTHER" id="PTHR43639">
    <property type="entry name" value="OXIDOREDUCTASE, SHORT-CHAIN DEHYDROGENASE/REDUCTASE FAMILY (AFU_ORTHOLOGUE AFUA_5G02870)"/>
    <property type="match status" value="1"/>
</dbReference>
<dbReference type="EMBL" id="SNZR01000011">
    <property type="protein sequence ID" value="TDR93509.1"/>
    <property type="molecule type" value="Genomic_DNA"/>
</dbReference>
<dbReference type="Pfam" id="PF13561">
    <property type="entry name" value="adh_short_C2"/>
    <property type="match status" value="1"/>
</dbReference>
<reference evidence="4 5" key="1">
    <citation type="submission" date="2019-03" db="EMBL/GenBank/DDBJ databases">
        <title>Genomic Encyclopedia of Type Strains, Phase IV (KMG-IV): sequencing the most valuable type-strain genomes for metagenomic binning, comparative biology and taxonomic classification.</title>
        <authorList>
            <person name="Goeker M."/>
        </authorList>
    </citation>
    <scope>NUCLEOTIDE SEQUENCE [LARGE SCALE GENOMIC DNA]</scope>
    <source>
        <strain evidence="4 5">DSM 25903</strain>
    </source>
</reference>
<feature type="domain" description="Ketoreductase" evidence="3">
    <location>
        <begin position="7"/>
        <end position="192"/>
    </location>
</feature>
<evidence type="ECO:0000259" key="3">
    <source>
        <dbReference type="SMART" id="SM00822"/>
    </source>
</evidence>
<dbReference type="PANTHER" id="PTHR43639:SF1">
    <property type="entry name" value="SHORT-CHAIN DEHYDROGENASE_REDUCTASE FAMILY PROTEIN"/>
    <property type="match status" value="1"/>
</dbReference>
<evidence type="ECO:0000313" key="5">
    <source>
        <dbReference type="Proteomes" id="UP000295122"/>
    </source>
</evidence>
<evidence type="ECO:0000256" key="1">
    <source>
        <dbReference type="ARBA" id="ARBA00006484"/>
    </source>
</evidence>
<dbReference type="Gene3D" id="3.40.50.720">
    <property type="entry name" value="NAD(P)-binding Rossmann-like Domain"/>
    <property type="match status" value="1"/>
</dbReference>
<dbReference type="AlphaFoldDB" id="A0A4V3DYQ5"/>
<evidence type="ECO:0000313" key="4">
    <source>
        <dbReference type="EMBL" id="TDR93509.1"/>
    </source>
</evidence>
<dbReference type="PRINTS" id="PR00081">
    <property type="entry name" value="GDHRDH"/>
</dbReference>
<keyword evidence="5" id="KW-1185">Reference proteome</keyword>
<dbReference type="Proteomes" id="UP000295122">
    <property type="component" value="Unassembled WGS sequence"/>
</dbReference>
<dbReference type="InterPro" id="IPR057326">
    <property type="entry name" value="KR_dom"/>
</dbReference>
<protein>
    <submittedName>
        <fullName evidence="4">NAD(P)-dependent dehydrogenase (Short-subunit alcohol dehydrogenase family)</fullName>
    </submittedName>
</protein>
<dbReference type="GO" id="GO:0016491">
    <property type="term" value="F:oxidoreductase activity"/>
    <property type="evidence" value="ECO:0007669"/>
    <property type="project" value="UniProtKB-KW"/>
</dbReference>
<comment type="caution">
    <text evidence="4">The sequence shown here is derived from an EMBL/GenBank/DDBJ whole genome shotgun (WGS) entry which is preliminary data.</text>
</comment>
<dbReference type="SUPFAM" id="SSF51735">
    <property type="entry name" value="NAD(P)-binding Rossmann-fold domains"/>
    <property type="match status" value="1"/>
</dbReference>
<dbReference type="InterPro" id="IPR002347">
    <property type="entry name" value="SDR_fam"/>
</dbReference>
<dbReference type="SMART" id="SM00822">
    <property type="entry name" value="PKS_KR"/>
    <property type="match status" value="1"/>
</dbReference>
<accession>A0A4V3DYQ5</accession>
<gene>
    <name evidence="4" type="ORF">EV668_0771</name>
</gene>
<evidence type="ECO:0000256" key="2">
    <source>
        <dbReference type="ARBA" id="ARBA00023002"/>
    </source>
</evidence>
<dbReference type="InterPro" id="IPR036291">
    <property type="entry name" value="NAD(P)-bd_dom_sf"/>
</dbReference>
<organism evidence="4 5">
    <name type="scientific">Enterovirga rhinocerotis</name>
    <dbReference type="NCBI Taxonomy" id="1339210"/>
    <lineage>
        <taxon>Bacteria</taxon>
        <taxon>Pseudomonadati</taxon>
        <taxon>Pseudomonadota</taxon>
        <taxon>Alphaproteobacteria</taxon>
        <taxon>Hyphomicrobiales</taxon>
        <taxon>Methylobacteriaceae</taxon>
        <taxon>Enterovirga</taxon>
    </lineage>
</organism>
<sequence>MIEPRKRVFLVTGAASGIGRATALRLAGPHARLLLHTRSNADGLADVAARAGAAGAEVRCCLGDIADPALHRRLTEEATTAFGALDALVLVAGSARRGEARALTAEDLRQAADESVMALVGLAALAEPLLKAAAHPRIVAVSSFVAHVMRPDFSPFAATAASRAALEAVVRLLARELAESGVTVNAVIPGLIEKDAGKAGKLDPAAIARTEAAIPLRRRGRPDEVAAVIAFLASPDSSYVTGQAWAVDGGLA</sequence>
<keyword evidence="2" id="KW-0560">Oxidoreductase</keyword>
<comment type="similarity">
    <text evidence="1">Belongs to the short-chain dehydrogenases/reductases (SDR) family.</text>
</comment>
<proteinExistence type="inferred from homology"/>
<name>A0A4V3DYQ5_9HYPH</name>